<comment type="function">
    <text evidence="5">Activates KDO (a required 8-carbon sugar) for incorporation into bacterial lipopolysaccharide in Gram-negative bacteria.</text>
</comment>
<dbReference type="NCBIfam" id="NF003950">
    <property type="entry name" value="PRK05450.1-3"/>
    <property type="match status" value="1"/>
</dbReference>
<organism evidence="6 7">
    <name type="scientific">SAR86 cluster bacterium</name>
    <dbReference type="NCBI Taxonomy" id="2030880"/>
    <lineage>
        <taxon>Bacteria</taxon>
        <taxon>Pseudomonadati</taxon>
        <taxon>Pseudomonadota</taxon>
        <taxon>Gammaproteobacteria</taxon>
        <taxon>SAR86 cluster</taxon>
    </lineage>
</organism>
<dbReference type="FunFam" id="3.90.550.10:FF:000011">
    <property type="entry name" value="3-deoxy-manno-octulosonate cytidylyltransferase"/>
    <property type="match status" value="1"/>
</dbReference>
<comment type="subcellular location">
    <subcellularLocation>
        <location evidence="5">Cytoplasm</location>
    </subcellularLocation>
    <subcellularLocation>
        <location evidence="1">Membrane</location>
    </subcellularLocation>
</comment>
<keyword evidence="2 5" id="KW-0808">Transferase</keyword>
<comment type="similarity">
    <text evidence="5">Belongs to the KdsB family.</text>
</comment>
<evidence type="ECO:0000256" key="4">
    <source>
        <dbReference type="ARBA" id="ARBA00022985"/>
    </source>
</evidence>
<protein>
    <recommendedName>
        <fullName evidence="5">3-deoxy-manno-octulosonate cytidylyltransferase</fullName>
        <ecNumber evidence="5">2.7.7.38</ecNumber>
    </recommendedName>
    <alternativeName>
        <fullName evidence="5">CMP-2-keto-3-deoxyoctulosonic acid synthase</fullName>
        <shortName evidence="5">CKS</shortName>
        <shortName evidence="5">CMP-KDO synthase</shortName>
    </alternativeName>
</protein>
<dbReference type="PANTHER" id="PTHR42866:SF2">
    <property type="entry name" value="3-DEOXY-MANNO-OCTULOSONATE CYTIDYLYLTRANSFERASE, MITOCHONDRIAL"/>
    <property type="match status" value="1"/>
</dbReference>
<evidence type="ECO:0000256" key="2">
    <source>
        <dbReference type="ARBA" id="ARBA00022679"/>
    </source>
</evidence>
<dbReference type="EC" id="2.7.7.38" evidence="5"/>
<comment type="pathway">
    <text evidence="5">Nucleotide-sugar biosynthesis; CMP-3-deoxy-D-manno-octulosonate biosynthesis; CMP-3-deoxy-D-manno-octulosonate from 3-deoxy-D-manno-octulosonate and CTP: step 1/1.</text>
</comment>
<proteinExistence type="inferred from homology"/>
<keyword evidence="4 5" id="KW-0448">Lipopolysaccharide biosynthesis</keyword>
<dbReference type="Gene3D" id="3.90.550.10">
    <property type="entry name" value="Spore Coat Polysaccharide Biosynthesis Protein SpsA, Chain A"/>
    <property type="match status" value="1"/>
</dbReference>
<dbReference type="GO" id="GO:0016020">
    <property type="term" value="C:membrane"/>
    <property type="evidence" value="ECO:0007669"/>
    <property type="project" value="UniProtKB-SubCell"/>
</dbReference>
<comment type="caution">
    <text evidence="6">The sequence shown here is derived from an EMBL/GenBank/DDBJ whole genome shotgun (WGS) entry which is preliminary data.</text>
</comment>
<evidence type="ECO:0000256" key="1">
    <source>
        <dbReference type="ARBA" id="ARBA00004370"/>
    </source>
</evidence>
<dbReference type="InterPro" id="IPR003329">
    <property type="entry name" value="Cytidylyl_trans"/>
</dbReference>
<dbReference type="HAMAP" id="MF_00057">
    <property type="entry name" value="KdsB"/>
    <property type="match status" value="1"/>
</dbReference>
<dbReference type="GO" id="GO:0008690">
    <property type="term" value="F:3-deoxy-manno-octulosonate cytidylyltransferase activity"/>
    <property type="evidence" value="ECO:0007669"/>
    <property type="project" value="UniProtKB-UniRule"/>
</dbReference>
<evidence type="ECO:0000256" key="5">
    <source>
        <dbReference type="HAMAP-Rule" id="MF_00057"/>
    </source>
</evidence>
<evidence type="ECO:0000313" key="6">
    <source>
        <dbReference type="EMBL" id="PCJ40455.1"/>
    </source>
</evidence>
<dbReference type="NCBIfam" id="NF003952">
    <property type="entry name" value="PRK05450.1-5"/>
    <property type="match status" value="1"/>
</dbReference>
<comment type="catalytic activity">
    <reaction evidence="5">
        <text>3-deoxy-alpha-D-manno-oct-2-ulosonate + CTP = CMP-3-deoxy-beta-D-manno-octulosonate + diphosphate</text>
        <dbReference type="Rhea" id="RHEA:23448"/>
        <dbReference type="ChEBI" id="CHEBI:33019"/>
        <dbReference type="ChEBI" id="CHEBI:37563"/>
        <dbReference type="ChEBI" id="CHEBI:85986"/>
        <dbReference type="ChEBI" id="CHEBI:85987"/>
        <dbReference type="EC" id="2.7.7.38"/>
    </reaction>
</comment>
<dbReference type="InterPro" id="IPR004528">
    <property type="entry name" value="KdsB"/>
</dbReference>
<dbReference type="SUPFAM" id="SSF53448">
    <property type="entry name" value="Nucleotide-diphospho-sugar transferases"/>
    <property type="match status" value="1"/>
</dbReference>
<dbReference type="PANTHER" id="PTHR42866">
    <property type="entry name" value="3-DEOXY-MANNO-OCTULOSONATE CYTIDYLYLTRANSFERASE"/>
    <property type="match status" value="1"/>
</dbReference>
<dbReference type="Proteomes" id="UP000228987">
    <property type="component" value="Unassembled WGS sequence"/>
</dbReference>
<keyword evidence="5" id="KW-0963">Cytoplasm</keyword>
<dbReference type="NCBIfam" id="TIGR00466">
    <property type="entry name" value="kdsB"/>
    <property type="match status" value="1"/>
</dbReference>
<dbReference type="GO" id="GO:0033468">
    <property type="term" value="P:CMP-keto-3-deoxy-D-manno-octulosonic acid biosynthetic process"/>
    <property type="evidence" value="ECO:0007669"/>
    <property type="project" value="UniProtKB-UniRule"/>
</dbReference>
<keyword evidence="3 5" id="KW-0548">Nucleotidyltransferase</keyword>
<reference evidence="7" key="1">
    <citation type="submission" date="2017-08" db="EMBL/GenBank/DDBJ databases">
        <title>A dynamic microbial community with high functional redundancy inhabits the cold, oxic subseafloor aquifer.</title>
        <authorList>
            <person name="Tully B.J."/>
            <person name="Wheat C.G."/>
            <person name="Glazer B.T."/>
            <person name="Huber J.A."/>
        </authorList>
    </citation>
    <scope>NUCLEOTIDE SEQUENCE [LARGE SCALE GENOMIC DNA]</scope>
</reference>
<dbReference type="UniPathway" id="UPA00358">
    <property type="reaction ID" value="UER00476"/>
</dbReference>
<accession>A0A2A5CA51</accession>
<name>A0A2A5CA51_9GAMM</name>
<gene>
    <name evidence="5" type="primary">kdsB</name>
    <name evidence="6" type="ORF">COA71_11425</name>
</gene>
<dbReference type="NCBIfam" id="NF009905">
    <property type="entry name" value="PRK13368.1"/>
    <property type="match status" value="1"/>
</dbReference>
<evidence type="ECO:0000313" key="7">
    <source>
        <dbReference type="Proteomes" id="UP000228987"/>
    </source>
</evidence>
<evidence type="ECO:0000256" key="3">
    <source>
        <dbReference type="ARBA" id="ARBA00022695"/>
    </source>
</evidence>
<dbReference type="AlphaFoldDB" id="A0A2A5CA51"/>
<dbReference type="GO" id="GO:0009103">
    <property type="term" value="P:lipopolysaccharide biosynthetic process"/>
    <property type="evidence" value="ECO:0007669"/>
    <property type="project" value="UniProtKB-UniRule"/>
</dbReference>
<dbReference type="Pfam" id="PF02348">
    <property type="entry name" value="CTP_transf_3"/>
    <property type="match status" value="1"/>
</dbReference>
<dbReference type="GO" id="GO:0005829">
    <property type="term" value="C:cytosol"/>
    <property type="evidence" value="ECO:0007669"/>
    <property type="project" value="TreeGrafter"/>
</dbReference>
<dbReference type="CDD" id="cd02517">
    <property type="entry name" value="CMP-KDO-Synthetase"/>
    <property type="match status" value="1"/>
</dbReference>
<dbReference type="InterPro" id="IPR029044">
    <property type="entry name" value="Nucleotide-diphossugar_trans"/>
</dbReference>
<sequence length="245" mass="27239">MSFIVVIPARFQSARLPGKPLIQIAGKPMIQHVFERAKQSLATEVYIATDNEEIKAACEKFGAQVCMTDAGHASGSDRIEEVTRILKLADDDIVVNVQGDEPLIPPAVINQVAKNLQANTAAGLCSLYEGIESSKEVNDPNTVKVVVDNHGMALYFSRATIPFNRDDAEDVSYKRHIGLYAYRVKTLHEFVTWPLSELESIEKLEQLRFMDNGIKIHMAQSLENIPPGVDTEADLAYIKELLERT</sequence>
<dbReference type="EMBL" id="NVWI01000009">
    <property type="protein sequence ID" value="PCJ40455.1"/>
    <property type="molecule type" value="Genomic_DNA"/>
</dbReference>